<accession>E2ZK42</accession>
<feature type="domain" description="RsdA/BaiN/AoA(So)-like insert" evidence="6">
    <location>
        <begin position="210"/>
        <end position="357"/>
    </location>
</feature>
<proteinExistence type="predicted"/>
<dbReference type="EMBL" id="AECU01000169">
    <property type="protein sequence ID" value="EFQ06457.1"/>
    <property type="molecule type" value="Genomic_DNA"/>
</dbReference>
<dbReference type="BioCyc" id="FCF748224-HMP:GTSS-1150-MONOMER"/>
<comment type="cofactor">
    <cofactor evidence="1">
        <name>FAD</name>
        <dbReference type="ChEBI" id="CHEBI:57692"/>
    </cofactor>
</comment>
<feature type="signal peptide" evidence="4">
    <location>
        <begin position="1"/>
        <end position="41"/>
    </location>
</feature>
<feature type="chain" id="PRO_5003167004" evidence="4">
    <location>
        <begin position="42"/>
        <end position="448"/>
    </location>
</feature>
<dbReference type="Pfam" id="PF22780">
    <property type="entry name" value="HI0933_like_1st"/>
    <property type="match status" value="1"/>
</dbReference>
<dbReference type="Pfam" id="PF03486">
    <property type="entry name" value="HI0933_like"/>
    <property type="match status" value="1"/>
</dbReference>
<dbReference type="PANTHER" id="PTHR42887:SF2">
    <property type="entry name" value="OS12G0638800 PROTEIN"/>
    <property type="match status" value="1"/>
</dbReference>
<evidence type="ECO:0000259" key="5">
    <source>
        <dbReference type="Pfam" id="PF03486"/>
    </source>
</evidence>
<dbReference type="InterPro" id="IPR036188">
    <property type="entry name" value="FAD/NAD-bd_sf"/>
</dbReference>
<protein>
    <submittedName>
        <fullName evidence="7">Flavoprotein family protein</fullName>
    </submittedName>
</protein>
<gene>
    <name evidence="7" type="ORF">HMPREF9436_02044</name>
</gene>
<reference evidence="7 8" key="1">
    <citation type="submission" date="2010-08" db="EMBL/GenBank/DDBJ databases">
        <authorList>
            <person name="Weinstock G."/>
            <person name="Sodergren E."/>
            <person name="Clifton S."/>
            <person name="Fulton L."/>
            <person name="Fulton B."/>
            <person name="Courtney L."/>
            <person name="Fronick C."/>
            <person name="Harrison M."/>
            <person name="Strong C."/>
            <person name="Farmer C."/>
            <person name="Delahaunty K."/>
            <person name="Markovic C."/>
            <person name="Hall O."/>
            <person name="Minx P."/>
            <person name="Tomlinson C."/>
            <person name="Mitreva M."/>
            <person name="Hou S."/>
            <person name="Chen J."/>
            <person name="Wollam A."/>
            <person name="Pepin K.H."/>
            <person name="Johnson M."/>
            <person name="Bhonagiri V."/>
            <person name="Zhang X."/>
            <person name="Suruliraj S."/>
            <person name="Warren W."/>
            <person name="Chinwalla A."/>
            <person name="Mardis E.R."/>
            <person name="Wilson R.K."/>
        </authorList>
    </citation>
    <scope>NUCLEOTIDE SEQUENCE [LARGE SCALE GENOMIC DNA]</scope>
    <source>
        <strain evidence="7 8">KLE1255</strain>
    </source>
</reference>
<organism evidence="7 8">
    <name type="scientific">Faecalibacterium cf. prausnitzii KLE1255</name>
    <dbReference type="NCBI Taxonomy" id="748224"/>
    <lineage>
        <taxon>Bacteria</taxon>
        <taxon>Bacillati</taxon>
        <taxon>Bacillota</taxon>
        <taxon>Clostridia</taxon>
        <taxon>Eubacteriales</taxon>
        <taxon>Oscillospiraceae</taxon>
        <taxon>Faecalibacterium</taxon>
    </lineage>
</organism>
<sequence>MKTAPKILLRKAGVRMPNILILGGGAAGLAAALAAAQSAPAAQVIVLERNPKPGKKLLATGNGRCNLDNTGIAPELYFTADPAALRPLLDAVNTADPLRWFHALGLYTRTDEAGRVYPYSNQAADVLALLEHHLAQHHVQLRTGCTVRTLNQSRSGYAVQFETAGGSAETLRADAVICAMGGEAGPQFGTDGFGTRFAAQCGGRVEPLYPCLTALQCAKPRKALAGIRAKAAASLLDGARVLACENGEVQFTDYGLSGICIMQLSGLLAPGRSPKAPAVELDLFPAVDETALASLFAAHAAQTAGGSAADFWLGLLNQKLGRTVWSAAGLQDSDAPAVLTAAQWQKLAHTAKHWRFEGLTPCSWKQAQTTGGGLALREVDQHFQFKGCPGLYFVGETLDCAGSCGGFNLHWAFGSGLVAGRSAAGHAAAGRALPKAPAPAKSRKKPHR</sequence>
<dbReference type="Gene3D" id="3.50.50.60">
    <property type="entry name" value="FAD/NAD(P)-binding domain"/>
    <property type="match status" value="1"/>
</dbReference>
<keyword evidence="2" id="KW-0285">Flavoprotein</keyword>
<comment type="caution">
    <text evidence="7">The sequence shown here is derived from an EMBL/GenBank/DDBJ whole genome shotgun (WGS) entry which is preliminary data.</text>
</comment>
<dbReference type="Proteomes" id="UP000006028">
    <property type="component" value="Unassembled WGS sequence"/>
</dbReference>
<dbReference type="STRING" id="748224.HMPREF9436_02044"/>
<dbReference type="InterPro" id="IPR023166">
    <property type="entry name" value="BaiN-like_dom_sf"/>
</dbReference>
<feature type="domain" description="RsdA/BaiN/AoA(So)-like Rossmann fold-like" evidence="5">
    <location>
        <begin position="18"/>
        <end position="421"/>
    </location>
</feature>
<name>E2ZK42_9FIRM</name>
<dbReference type="eggNOG" id="COG2081">
    <property type="taxonomic scope" value="Bacteria"/>
</dbReference>
<evidence type="ECO:0000256" key="1">
    <source>
        <dbReference type="ARBA" id="ARBA00001974"/>
    </source>
</evidence>
<keyword evidence="3" id="KW-0274">FAD</keyword>
<dbReference type="AlphaFoldDB" id="E2ZK42"/>
<dbReference type="PANTHER" id="PTHR42887">
    <property type="entry name" value="OS12G0638800 PROTEIN"/>
    <property type="match status" value="1"/>
</dbReference>
<dbReference type="HOGENOM" id="CLU_025174_3_1_9"/>
<evidence type="ECO:0000256" key="4">
    <source>
        <dbReference type="SAM" id="SignalP"/>
    </source>
</evidence>
<dbReference type="InterPro" id="IPR055178">
    <property type="entry name" value="RsdA/BaiN/AoA(So)-like_dom"/>
</dbReference>
<keyword evidence="4" id="KW-0732">Signal</keyword>
<dbReference type="InterPro" id="IPR057661">
    <property type="entry name" value="RsdA/BaiN/AoA(So)_Rossmann"/>
</dbReference>
<evidence type="ECO:0000256" key="3">
    <source>
        <dbReference type="ARBA" id="ARBA00022827"/>
    </source>
</evidence>
<dbReference type="Gene3D" id="1.10.8.260">
    <property type="entry name" value="HI0933 insert domain-like"/>
    <property type="match status" value="1"/>
</dbReference>
<dbReference type="SUPFAM" id="SSF51905">
    <property type="entry name" value="FAD/NAD(P)-binding domain"/>
    <property type="match status" value="1"/>
</dbReference>
<dbReference type="NCBIfam" id="TIGR00275">
    <property type="entry name" value="aminoacetone oxidase family FAD-binding enzyme"/>
    <property type="match status" value="1"/>
</dbReference>
<evidence type="ECO:0000313" key="8">
    <source>
        <dbReference type="Proteomes" id="UP000006028"/>
    </source>
</evidence>
<evidence type="ECO:0000313" key="7">
    <source>
        <dbReference type="EMBL" id="EFQ06457.1"/>
    </source>
</evidence>
<dbReference type="SUPFAM" id="SSF160996">
    <property type="entry name" value="HI0933 insert domain-like"/>
    <property type="match status" value="1"/>
</dbReference>
<dbReference type="InterPro" id="IPR004792">
    <property type="entry name" value="BaiN-like"/>
</dbReference>
<dbReference type="Gene3D" id="2.40.30.10">
    <property type="entry name" value="Translation factors"/>
    <property type="match status" value="1"/>
</dbReference>
<evidence type="ECO:0000256" key="2">
    <source>
        <dbReference type="ARBA" id="ARBA00022630"/>
    </source>
</evidence>
<evidence type="ECO:0000259" key="6">
    <source>
        <dbReference type="Pfam" id="PF22780"/>
    </source>
</evidence>